<evidence type="ECO:0000256" key="2">
    <source>
        <dbReference type="SAM" id="Coils"/>
    </source>
</evidence>
<feature type="coiled-coil region" evidence="2">
    <location>
        <begin position="68"/>
        <end position="130"/>
    </location>
</feature>
<keyword evidence="1 2" id="KW-0175">Coiled coil</keyword>
<sequence>MLSSRSVSAVAASIDPDDNKYVHSLPRFANEQNKELSRMIKSFEEKRNGLVSSIDDNIKRDESIVAHMKNVQQELNHTQALYDAKSRQIETEDHFKQLSEREAGRLSLEIKRTEKEIAEITDHLNTTRNNIYRGNERIEAIRTELKLENDELAEWLRVQAEKEEDNMALAKYSKEDEAKIKELGLSIEKSMQDVNKKKAILSAEVTETQIAQIELDKTTDSFKQLHQERQELIDQWEAAIENMKKRDHDIERSQEKYQAQKEEIRKTQDQLKDRQEFLNQQQVQNSNIEKNIEVCERNVTKFRDQHITATTSLQQYHDEVEVLKNTLNKSATELANKKNELTNLKGELQERHIMLSRDRKVHEELKQKLYRIDNETMTIEAKSEEMLAMLKMEESKDKELDHQTKGLREAQFKKNKELFKLRQDEKNLNAEIIGGEAATRNLKTKINKLDQDALRQRAVLYTIEFQIQQLERKLRRAQGDRTDEEKEILLKRIDTLTGSLELQSSRWSLLNSQLKRSQDGLRHAKRQLDGCSKTKESIISNIQELQMYNDSASNQLLFKTREKEEIMVEGNILRLELHKLRGFLNTRADKVLNLETRQVQLQLALEERSKEIEIHKDMLRLQIKNAEEERHSAAGELRERVGKVERLKKHFEIIMTQFSPEEGQEDHSQAYYVIRAAQQREELQREGDELDANIRRAEKEIRALENTLKLMNDRNESYRMNLYRAELDSKDVQHKEMLETEYRQAMENYKIKREHIQDLQQKLQMYEHQLFQTSSDEAQMLQSVQLLESKLQLLAQEVQDQRVKQDRASKLIKTASRKLRVQQGQSAQSQEPTTDELDFSARKTREIAAAVLTELNKLGMRIPEFGQQVNDLMQQHNILPPSRQLSRVSSRAASVLGSTRDDRSETGSIGSQSSSRSVSRVGLERHRQIQNQMITKGTPQLPRLNIGSPVGYLTRKSGNITPQRISTTNINDLSSLPLASPHSRPQSAGSVRSDARSSLTREPASNIQHNKKTKKLGSSSSLGSKDSHILRN</sequence>
<dbReference type="PANTHER" id="PTHR18962:SF0">
    <property type="entry name" value="COILED-COIL DOMAIN-CONTAINING PROTEIN 39"/>
    <property type="match status" value="1"/>
</dbReference>
<feature type="region of interest" description="Disordered" evidence="3">
    <location>
        <begin position="817"/>
        <end position="838"/>
    </location>
</feature>
<dbReference type="Proteomes" id="UP001648503">
    <property type="component" value="Unassembled WGS sequence"/>
</dbReference>
<feature type="coiled-coil region" evidence="2">
    <location>
        <begin position="609"/>
        <end position="636"/>
    </location>
</feature>
<dbReference type="Pfam" id="PF24161">
    <property type="entry name" value="CCDC39"/>
    <property type="match status" value="1"/>
</dbReference>
<feature type="coiled-coil region" evidence="2">
    <location>
        <begin position="215"/>
        <end position="351"/>
    </location>
</feature>
<feature type="region of interest" description="Disordered" evidence="3">
    <location>
        <begin position="880"/>
        <end position="923"/>
    </location>
</feature>
<reference evidence="4 5" key="1">
    <citation type="submission" date="2021-02" db="EMBL/GenBank/DDBJ databases">
        <title>Variation within the Batrachochytrium salamandrivorans European outbreak.</title>
        <authorList>
            <person name="Kelly M."/>
            <person name="Pasmans F."/>
            <person name="Shea T.P."/>
            <person name="Munoz J.F."/>
            <person name="Carranza S."/>
            <person name="Cuomo C.A."/>
            <person name="Martel A."/>
        </authorList>
    </citation>
    <scope>NUCLEOTIDE SEQUENCE [LARGE SCALE GENOMIC DNA]</scope>
    <source>
        <strain evidence="4 5">AMFP18/2</strain>
    </source>
</reference>
<feature type="compositionally biased region" description="Polar residues" evidence="3">
    <location>
        <begin position="822"/>
        <end position="832"/>
    </location>
</feature>
<gene>
    <name evidence="4" type="ORF">BASA50_003668</name>
</gene>
<dbReference type="EMBL" id="JAFCIX010000102">
    <property type="protein sequence ID" value="KAH6598632.1"/>
    <property type="molecule type" value="Genomic_DNA"/>
</dbReference>
<accession>A0ABQ8FL11</accession>
<evidence type="ECO:0000256" key="3">
    <source>
        <dbReference type="SAM" id="MobiDB-lite"/>
    </source>
</evidence>
<evidence type="ECO:0000313" key="4">
    <source>
        <dbReference type="EMBL" id="KAH6598632.1"/>
    </source>
</evidence>
<feature type="compositionally biased region" description="Low complexity" evidence="3">
    <location>
        <begin position="906"/>
        <end position="921"/>
    </location>
</feature>
<feature type="compositionally biased region" description="Polar residues" evidence="3">
    <location>
        <begin position="880"/>
        <end position="892"/>
    </location>
</feature>
<dbReference type="PANTHER" id="PTHR18962">
    <property type="entry name" value="COILED-COIL DOMAIN-CONTAINING PROTEIN 39"/>
    <property type="match status" value="1"/>
</dbReference>
<comment type="caution">
    <text evidence="4">The sequence shown here is derived from an EMBL/GenBank/DDBJ whole genome shotgun (WGS) entry which is preliminary data.</text>
</comment>
<feature type="compositionally biased region" description="Polar residues" evidence="3">
    <location>
        <begin position="983"/>
        <end position="1008"/>
    </location>
</feature>
<feature type="region of interest" description="Disordered" evidence="3">
    <location>
        <begin position="955"/>
        <end position="1032"/>
    </location>
</feature>
<name>A0ABQ8FL11_9FUNG</name>
<organism evidence="4 5">
    <name type="scientific">Batrachochytrium salamandrivorans</name>
    <dbReference type="NCBI Taxonomy" id="1357716"/>
    <lineage>
        <taxon>Eukaryota</taxon>
        <taxon>Fungi</taxon>
        <taxon>Fungi incertae sedis</taxon>
        <taxon>Chytridiomycota</taxon>
        <taxon>Chytridiomycota incertae sedis</taxon>
        <taxon>Chytridiomycetes</taxon>
        <taxon>Rhizophydiales</taxon>
        <taxon>Rhizophydiales incertae sedis</taxon>
        <taxon>Batrachochytrium</taxon>
    </lineage>
</organism>
<dbReference type="InterPro" id="IPR033290">
    <property type="entry name" value="CCDC39"/>
</dbReference>
<proteinExistence type="predicted"/>
<evidence type="ECO:0008006" key="6">
    <source>
        <dbReference type="Google" id="ProtNLM"/>
    </source>
</evidence>
<feature type="compositionally biased region" description="Polar residues" evidence="3">
    <location>
        <begin position="956"/>
        <end position="974"/>
    </location>
</feature>
<feature type="coiled-coil region" evidence="2">
    <location>
        <begin position="673"/>
        <end position="804"/>
    </location>
</feature>
<evidence type="ECO:0000256" key="1">
    <source>
        <dbReference type="ARBA" id="ARBA00023054"/>
    </source>
</evidence>
<evidence type="ECO:0000313" key="5">
    <source>
        <dbReference type="Proteomes" id="UP001648503"/>
    </source>
</evidence>
<keyword evidence="5" id="KW-1185">Reference proteome</keyword>
<protein>
    <recommendedName>
        <fullName evidence="6">Coiled-coil domain-containing protein 39</fullName>
    </recommendedName>
</protein>